<dbReference type="AlphaFoldDB" id="A0AAF0WSA6"/>
<evidence type="ECO:0000256" key="6">
    <source>
        <dbReference type="ARBA" id="ARBA00022927"/>
    </source>
</evidence>
<evidence type="ECO:0000256" key="7">
    <source>
        <dbReference type="ARBA" id="ARBA00022989"/>
    </source>
</evidence>
<evidence type="ECO:0000256" key="1">
    <source>
        <dbReference type="ARBA" id="ARBA00004446"/>
    </source>
</evidence>
<keyword evidence="5" id="KW-0812">Transmembrane</keyword>
<accession>A0AAF0WSA6</accession>
<sequence>MVKTKQKFVIKEISKKVPRWSYKLITELEFLLGTAHEGLRLSDTFKKKGWYNNL</sequence>
<dbReference type="Proteomes" id="UP000077755">
    <property type="component" value="Chromosome 3"/>
</dbReference>
<evidence type="ECO:0000313" key="9">
    <source>
        <dbReference type="EMBL" id="WOG93573.1"/>
    </source>
</evidence>
<evidence type="ECO:0000256" key="3">
    <source>
        <dbReference type="ARBA" id="ARBA00011510"/>
    </source>
</evidence>
<dbReference type="Pfam" id="PF05758">
    <property type="entry name" value="Ycf1"/>
    <property type="match status" value="1"/>
</dbReference>
<evidence type="ECO:0000256" key="5">
    <source>
        <dbReference type="ARBA" id="ARBA00022692"/>
    </source>
</evidence>
<gene>
    <name evidence="9" type="ORF">DCAR_0312859</name>
</gene>
<dbReference type="EMBL" id="CP093345">
    <property type="protein sequence ID" value="WOG93573.1"/>
    <property type="molecule type" value="Genomic_DNA"/>
</dbReference>
<name>A0AAF0WSA6_DAUCS</name>
<comment type="similarity">
    <text evidence="2">Belongs to the TIC214 family.</text>
</comment>
<keyword evidence="6" id="KW-0813">Transport</keyword>
<evidence type="ECO:0000313" key="10">
    <source>
        <dbReference type="Proteomes" id="UP000077755"/>
    </source>
</evidence>
<organism evidence="9 10">
    <name type="scientific">Daucus carota subsp. sativus</name>
    <name type="common">Carrot</name>
    <dbReference type="NCBI Taxonomy" id="79200"/>
    <lineage>
        <taxon>Eukaryota</taxon>
        <taxon>Viridiplantae</taxon>
        <taxon>Streptophyta</taxon>
        <taxon>Embryophyta</taxon>
        <taxon>Tracheophyta</taxon>
        <taxon>Spermatophyta</taxon>
        <taxon>Magnoliopsida</taxon>
        <taxon>eudicotyledons</taxon>
        <taxon>Gunneridae</taxon>
        <taxon>Pentapetalae</taxon>
        <taxon>asterids</taxon>
        <taxon>campanulids</taxon>
        <taxon>Apiales</taxon>
        <taxon>Apiaceae</taxon>
        <taxon>Apioideae</taxon>
        <taxon>Scandiceae</taxon>
        <taxon>Daucinae</taxon>
        <taxon>Daucus</taxon>
        <taxon>Daucus sect. Daucus</taxon>
    </lineage>
</organism>
<dbReference type="InterPro" id="IPR008896">
    <property type="entry name" value="TIC214"/>
</dbReference>
<evidence type="ECO:0000256" key="4">
    <source>
        <dbReference type="ARBA" id="ARBA00016640"/>
    </source>
</evidence>
<evidence type="ECO:0000256" key="2">
    <source>
        <dbReference type="ARBA" id="ARBA00009956"/>
    </source>
</evidence>
<evidence type="ECO:0000256" key="8">
    <source>
        <dbReference type="ARBA" id="ARBA00029978"/>
    </source>
</evidence>
<reference evidence="9" key="2">
    <citation type="submission" date="2022-03" db="EMBL/GenBank/DDBJ databases">
        <title>Draft title - Genomic analysis of global carrot germplasm unveils the trajectory of domestication and the origin of high carotenoid orange carrot.</title>
        <authorList>
            <person name="Iorizzo M."/>
            <person name="Ellison S."/>
            <person name="Senalik D."/>
            <person name="Macko-Podgorni A."/>
            <person name="Grzebelus D."/>
            <person name="Bostan H."/>
            <person name="Rolling W."/>
            <person name="Curaba J."/>
            <person name="Simon P."/>
        </authorList>
    </citation>
    <scope>NUCLEOTIDE SEQUENCE</scope>
    <source>
        <tissue evidence="9">Leaf</tissue>
    </source>
</reference>
<dbReference type="GO" id="GO:0015031">
    <property type="term" value="P:protein transport"/>
    <property type="evidence" value="ECO:0007669"/>
    <property type="project" value="UniProtKB-KW"/>
</dbReference>
<keyword evidence="10" id="KW-1185">Reference proteome</keyword>
<proteinExistence type="inferred from homology"/>
<comment type="subcellular location">
    <subcellularLocation>
        <location evidence="1">Plastid membrane</location>
        <topology evidence="1">Multi-pass membrane protein</topology>
    </subcellularLocation>
</comment>
<reference evidence="9" key="1">
    <citation type="journal article" date="2016" name="Nat. Genet.">
        <title>A high-quality carrot genome assembly provides new insights into carotenoid accumulation and asterid genome evolution.</title>
        <authorList>
            <person name="Iorizzo M."/>
            <person name="Ellison S."/>
            <person name="Senalik D."/>
            <person name="Zeng P."/>
            <person name="Satapoomin P."/>
            <person name="Huang J."/>
            <person name="Bowman M."/>
            <person name="Iovene M."/>
            <person name="Sanseverino W."/>
            <person name="Cavagnaro P."/>
            <person name="Yildiz M."/>
            <person name="Macko-Podgorni A."/>
            <person name="Moranska E."/>
            <person name="Grzebelus E."/>
            <person name="Grzebelus D."/>
            <person name="Ashrafi H."/>
            <person name="Zheng Z."/>
            <person name="Cheng S."/>
            <person name="Spooner D."/>
            <person name="Van Deynze A."/>
            <person name="Simon P."/>
        </authorList>
    </citation>
    <scope>NUCLEOTIDE SEQUENCE</scope>
    <source>
        <tissue evidence="9">Leaf</tissue>
    </source>
</reference>
<dbReference type="GO" id="GO:0042170">
    <property type="term" value="C:plastid membrane"/>
    <property type="evidence" value="ECO:0007669"/>
    <property type="project" value="UniProtKB-SubCell"/>
</dbReference>
<comment type="subunit">
    <text evidence="3">Part of the Tic complex.</text>
</comment>
<keyword evidence="7" id="KW-1133">Transmembrane helix</keyword>
<keyword evidence="6" id="KW-0653">Protein transport</keyword>
<protein>
    <recommendedName>
        <fullName evidence="4">Protein TIC 214</fullName>
    </recommendedName>
    <alternativeName>
        <fullName evidence="8">Translocon at the inner envelope membrane of chloroplasts 214</fullName>
    </alternativeName>
</protein>
<keyword evidence="7" id="KW-0472">Membrane</keyword>